<dbReference type="Gene3D" id="6.10.140.1060">
    <property type="match status" value="1"/>
</dbReference>
<dbReference type="Gene3D" id="1.10.472.130">
    <property type="match status" value="1"/>
</dbReference>
<dbReference type="Gene3D" id="1.10.287.2620">
    <property type="match status" value="1"/>
</dbReference>
<dbReference type="GO" id="GO:0007097">
    <property type="term" value="P:nuclear migration"/>
    <property type="evidence" value="ECO:0007669"/>
    <property type="project" value="UniProtKB-ARBA"/>
</dbReference>
<dbReference type="FunFam" id="1.10.8.720:FF:000003">
    <property type="entry name" value="Cytoplasmic dynein heavy chain 2"/>
    <property type="match status" value="1"/>
</dbReference>
<dbReference type="Gene3D" id="1.10.8.720">
    <property type="entry name" value="Region D6 of dynein motor"/>
    <property type="match status" value="1"/>
</dbReference>
<evidence type="ECO:0000256" key="9">
    <source>
        <dbReference type="ARBA" id="ARBA00022840"/>
    </source>
</evidence>
<dbReference type="CDD" id="cd00009">
    <property type="entry name" value="AAA"/>
    <property type="match status" value="2"/>
</dbReference>
<dbReference type="InterPro" id="IPR026983">
    <property type="entry name" value="DHC"/>
</dbReference>
<dbReference type="PANTHER" id="PTHR46532:SF4">
    <property type="entry name" value="AAA+ ATPASE DOMAIN-CONTAINING PROTEIN"/>
    <property type="match status" value="1"/>
</dbReference>
<dbReference type="Gene3D" id="1.20.140.100">
    <property type="entry name" value="Dynein heavy chain, N-terminal domain 2"/>
    <property type="match status" value="1"/>
</dbReference>
<dbReference type="Gene3D" id="3.20.180.20">
    <property type="entry name" value="Dynein heavy chain, N-terminal domain 2"/>
    <property type="match status" value="1"/>
</dbReference>
<dbReference type="SUPFAM" id="SSF90257">
    <property type="entry name" value="Myosin rod fragments"/>
    <property type="match status" value="1"/>
</dbReference>
<dbReference type="GO" id="GO:0045505">
    <property type="term" value="F:dynein intermediate chain binding"/>
    <property type="evidence" value="ECO:0007669"/>
    <property type="project" value="InterPro"/>
</dbReference>
<name>A0A292PQ60_9PEZI</name>
<dbReference type="InterPro" id="IPR013602">
    <property type="entry name" value="Dynein_heavy_linker"/>
</dbReference>
<sequence length="4375" mass="495457">MDGALVASSGSHPVVSPSASTTSLLPSLNPTLLVDYLAEVLSVTVGATKRELEAPGSLLSDSRYSETLQKCSRFAAEPIVVLYASKDLVELEQSPNDAISVAGTASQSYTYSIASELSSLPSTVASVAIIKRPQPLDPSIPLHAQIQIMNLPGTVVLNSSAQGSVSPFEILHSVVHLALGPYFDAYTKGQEAQPNGRINRFADGEAKTGIPVTKKKLAELELSLLHLQQNIEIPELSLNLHNVVQLAVDEAMLKSARPSLDLIPANLLQDSTFLNNLQSIVNAWIKSIQSITKMSRDTESGTATQEINFWLSMESALEGIEEQLRSDGVQLTLEILKHAKRFHATVSFIADTGLKEATDKGGFHFCPSARAIHVEMPTDRSILIVQKYNQLMRDFPLDELLSATSLAKVQDAIVGIFIHLNKKLRICPYPIRRALPLVEAISADLDSQIHSLLSGRRLMHLEYSDFESLMNVAEGIFRTWEDNIKEFTNVAREVTRKRSEKFIPIKIAARHLKTQERLAYVKGFRHGHEQLQRTIANVLAPNSYENGANPNSREGGAVSEDIGDVDAVEEVSQAYAVLRDVDVLDVSPEGTEIWIAAENAYNERTSRVENSIIARLRDRLATAKTANEMFRVFSKFNALFVRPKIRGAIQEYQTQLIDSVKLDIAALHERFKQQYGHSEAHAMAQLHDLPPISGAIIWAKQIERQLNAYMKRVEDVLGHGWELYHEGQKLQGESITFRKKLDTRPIFETWSNDVQKRNISISGRLFSITRNRAAGNSLELVVNFDPQVIALFKEVRNLLWLNFQVPHSINNISKEAKRVYPYAVSLMETVRTFAQINRTISEMSDVSILLSGYQNDVHTLIGKGTPLKWESFVHSYDLHLRQLQYLPNGNIDPSASLQGRESKHVQFVRDFAAAVSILQIKTGTLASIHETSQKAMAELCTCPYDMDAFQQKLEVIQTAVDQLNLENYVNLPHWVGELNSKIEMILLGRLQEAVARWIWVFKDAKGDEGADGDSQRKRMSRNEEVDVDGIVRDRDAYDPRMKRLVHEISIRNQVIYLDPPLEFARASWFSQLHQWLSIVCNLRKLKASRYEMNINLAAGDSEMLFSDLPASCAPTLSDAYEAIEQKLAAVGTYVDKWLRFQSLWDLQSEQVYDILGDNLERWLQLLTEIRKTRSTFDTSDVSQSFGNLSVDYEQVQTKVNAKYDQWQHDILVKFANKLGNRMREAHAEIGKARRDLEGQSLEASSTAQAVSFITIVQQCKRKVKSWAPEVDLFRKGETTLSRQRYQFQQDWLFVDQIDGEWAALNEILARKSKIVQDQTDALRAKIVAEDTVVTDKINNIVGEWNDQKPVSGTIAPEEASQTLSDFETRLTQLKSESEMVSKAKEALDIPAGPENILVSILEEVQDFKSVWSALSTIWKSLNDLRDTPWSSVITRKIRQGLEGLINMTKEMPSRMRQYAAFEHIQNVLRQLVKVNPLLSEMKSEAVRERHWSKIFKALKPGHRLFLSTLTLGTVWDLNLIASEPVIRDIIAQAQGEMALEEFLKQVRETWSNYVLDLVSYQNKCRLIRGWDDLFAKCSENLNSLQAMRHSPYYKEFEDEASSWEDKLNRVHVLFDIWIDVQRQWVYLEGVFTGNADIKHLLPIESSRFQNINSEFFTVMKKVYKSPYILDVLNISGAQKSLERLAELLNKIQKALGEYLERERVSFPRFYFVGDEDLLEIIGNSNDTYRIQKHFKKMFAGLSGLVMDDDSTILGFTSKEGEEVKLKKEISLIKTPKINDWLTALETNMKLTLAELLAEAVRDFIGIFAMKDLNKEKFSEYIAQYPAQILVLATQAVWTTVVDRSLAEGGTGLQGLYEQEVKVLALLAATVLGNLEPIERKKCEHLITEFVHQRDVIFRLASSGANSTEDYTWLLQMRYYYRDEGEYLSRLKIRMANAELEYGFEYLGVAERLVRTPLTDRCFLTLTQALCQRLGGSPYGPAGTGKTESVKALGVQLGRFTLVFCCDDTFDFQAMGRIFLGICQVGAWGCFDEFNRLEERILSAVSQQIELVGRQLKVHQNTGIFITMNPGYAGRSNLPDNLKKLFRSVAMSKPDKELIAEVMLYSQGFNQAKQLSKQTVPFFDRCASRLSKQAHYDFGLRALKSVLVSSGGLKRARLVNDSVDLDGEKISGSDWEAQIIVQSLRETIAPKLIRSDVEIMRGIEEESFPGIQYVPGNLGKLEESIRRIATEQNLVLTDTWMTKVLQLYQIQTIHHGVMMVGNSGSGKSGAWKVLLQALHQVESQEGVYHIIDSKVMSKEALYGSLDSTTREWTDGLFTSILRKIVDNLRGEDSKRHWIVFDGDVDPEWVENLNSVLDDNKLLTLPNGERLNLPSNVRIMFEVETLKYATLATVSRCGMVWFSEDTVTSKMMVAHYLKSLRTVIFEDLDEDNTISSGQASAKALSTQSHMAELLGQLLDNDNFIVETLTEARKYNHIMEFTEVRVLNTLFSLLNKICRTMIEYNIQHADFPLEDEQVEAYVSKKLLLALVWSFTGDCPLTDRQSFGHYVCGLATIELPPLTGGGAIVDFDVSLPKAEWTPWQDQVPSIEINTHSVTQTDLVIPTLDTVRHEDVLYSWLAEHKPLLLCGPPGSGKTMTLFSALRKLPNMEVVGLNFSSATTPDLLIKTFEQYCEYKKTLNGVMLSPTQIGRWLVLFCDEINLPAPDKYGTQRAISFLRQLVEQNGFWRTSDKTWVTLDRIQFVGACNPPTDAGRTPMGARFLRHAPLIMVDYPGELSLTQIYGTFNSAVLKIIPTLRGYSEPLTKAMVQFYLESQQRFTPKIQPHYVYSPRELTRWVRGLYEALRPLETLSIEGLVRIWAHEALRLFEDRLVGEDERQWTADATKRIALQHFPGIDQEKALGGPILFSNWLSKNYIPVEREQLRDFAKARLRTFCEEEVDVPLILFNDVLEHVLRIDRVFRQPQGHLILIGVSGSGKTTLSRFVAWMNGLKVFQIKVHGKYSAEDFDEDLRDVLRRCGCKGEKICFIMDESNVLDSGFLERMNTLLANAEVPGLFEGDEFAALMTACKEGAQRQGLLLDSQEELYKWFTQQIVKNLHVVFTMNPPEDGLSSKAATSPALFNRCVLNWFGDWSDQAFFQVGMELTQSLDLDRATYRAPDSIPVAYRELPLPPSHREAVVNAMVYIHYSLHQFNAKLQRQQNKTTYLTPRHFLDFVAQYVKLYNEKREDLEEQQRHLNVGLEKLKDTVDKVRELRTSLAEKQGQLERKSAEANEKLQRMVADQQETEQKRAASLQVQAELEVQEKAVAQRRKVVLSDLAKAEPAVIEAQRSVGNIKKTHLNEVRVMGKPPVAVRLAMESVCTLLGHKVDAWPTVQSIVGRSDFVSSIINFDNEKQMTKSLRLKMQKEYLSSPSYNPEAMNRASKACAPLAQWVEAQVNYAEILDRVGPLRDEVDQLEEQAKQTKAQAQAMQDMIQELERSIARYKDEYAALISETQALKTEMSRVQSKVDRSVKLLDSLSSEKTRWEYGSKSFETQIGTLIGDVIVSAAFLAYGGLYDQQYRKSMSDDWLNHLSLSGIQYKEHNPVTEYLSTADERLVWQENGLPVDDLCTENAIVLKRFNRYPLIIDPSGRVTEFLANQSSERRLTITSFLDDSFTKQLESSLRFGNPILIQDAEHLDPILNHVLNKEYQKTGGRVLIQLGKQEIDFSPSFKLYLSTRDPSASFAPDICSRTTFVNFTVTQSSLQTQSLNQVLKFERPDVDQRRTNLMKLQGEFKLHLRQLEKRLLQALNESRGNILDDDRVIDTLETLKTEAAEVSRKMAETDGVMTEVETITLQYQVIARACSSVFAVLEQLHHLNHFYQFSLQYFLGIFHSVLHDNKRLQAEKDYNARIQIILHDLFVTTYQRTALGLLQKDRVTLAMLLAQASPYKMDKSLIDRILGDGLPGIDASTEVDRKDEAIRRASTLPIFKNYVENITAEEWERFFQEETAESFVPVVWDNKLPHLDQELNKLLLVKLGRVDRFVPSAEKFVGAVFGKDVLDATGDLRQVVAQVSATTPIALASSPGFDASYKVDSLVEQLRVSCTNIAMGSNEGLATADKAVGNAASAGTWVLVKNVHLTPAWLQSLEKRLDALRPHPNFRLFLSMESSPKIPINLLRASRVLMYEQPAGVRANMKDSLSTLSTRPAKQQPTEKARVYLLLSFLHAVVQERLRYVPDLGWKGWWEFNDSDYECSAYIIDTWIDHVSGGRTNVAPTKLPWNMIRTLITETYGGKIDDEGDFQRLTDLVKSVFTPDAFNSDFKLVDTDQPLYVPEGIGMPDFMQWVNALPEREPPTYLGLPANAEKLLLVGHGKGMIKNLGTITDMLEEGERVVAEVANAA</sequence>
<dbReference type="PANTHER" id="PTHR46532">
    <property type="entry name" value="MALE FERTILITY FACTOR KL5"/>
    <property type="match status" value="1"/>
</dbReference>
<dbReference type="GO" id="GO:0005524">
    <property type="term" value="F:ATP binding"/>
    <property type="evidence" value="ECO:0007669"/>
    <property type="project" value="UniProtKB-KW"/>
</dbReference>
<evidence type="ECO:0000259" key="17">
    <source>
        <dbReference type="SMART" id="SM00382"/>
    </source>
</evidence>
<keyword evidence="13" id="KW-0206">Cytoskeleton</keyword>
<evidence type="ECO:0000256" key="12">
    <source>
        <dbReference type="ARBA" id="ARBA00023175"/>
    </source>
</evidence>
<organism evidence="18 19">
    <name type="scientific">Tuber aestivum</name>
    <name type="common">summer truffle</name>
    <dbReference type="NCBI Taxonomy" id="59557"/>
    <lineage>
        <taxon>Eukaryota</taxon>
        <taxon>Fungi</taxon>
        <taxon>Dikarya</taxon>
        <taxon>Ascomycota</taxon>
        <taxon>Pezizomycotina</taxon>
        <taxon>Pezizomycetes</taxon>
        <taxon>Pezizales</taxon>
        <taxon>Tuberaceae</taxon>
        <taxon>Tuber</taxon>
    </lineage>
</organism>
<feature type="region of interest" description="Disordered" evidence="16">
    <location>
        <begin position="1"/>
        <end position="22"/>
    </location>
</feature>
<dbReference type="Gene3D" id="1.20.920.20">
    <property type="match status" value="1"/>
</dbReference>
<dbReference type="Gene3D" id="3.40.50.300">
    <property type="entry name" value="P-loop containing nucleotide triphosphate hydrolases"/>
    <property type="match status" value="5"/>
</dbReference>
<dbReference type="Pfam" id="PF08385">
    <property type="entry name" value="DHC_N1"/>
    <property type="match status" value="1"/>
</dbReference>
<evidence type="ECO:0000256" key="2">
    <source>
        <dbReference type="ARBA" id="ARBA00008887"/>
    </source>
</evidence>
<dbReference type="Pfam" id="PF12781">
    <property type="entry name" value="AAA_9"/>
    <property type="match status" value="1"/>
</dbReference>
<dbReference type="FunFam" id="1.10.8.1220:FF:000004">
    <property type="entry name" value="Dynein heavy chain, cytoplasmic"/>
    <property type="match status" value="1"/>
</dbReference>
<dbReference type="SUPFAM" id="SSF52540">
    <property type="entry name" value="P-loop containing nucleoside triphosphate hydrolases"/>
    <property type="match status" value="4"/>
</dbReference>
<dbReference type="Pfam" id="PF12777">
    <property type="entry name" value="MT"/>
    <property type="match status" value="1"/>
</dbReference>
<dbReference type="FunFam" id="1.10.287.2620:FF:000001">
    <property type="entry name" value="Cytoplasmic dynein heavy chain 1"/>
    <property type="match status" value="1"/>
</dbReference>
<evidence type="ECO:0000256" key="4">
    <source>
        <dbReference type="ARBA" id="ARBA00022197"/>
    </source>
</evidence>
<dbReference type="InterPro" id="IPR041466">
    <property type="entry name" value="Dynein_AAA5_ext"/>
</dbReference>
<dbReference type="InterPro" id="IPR043157">
    <property type="entry name" value="Dynein_AAA1S"/>
</dbReference>
<dbReference type="FunFam" id="1.20.920.30:FF:000001">
    <property type="entry name" value="Cytoplasmic dynein heavy chain 1"/>
    <property type="match status" value="1"/>
</dbReference>
<comment type="subunit">
    <text evidence="3">Consists of at least two heavy chains and a number of intermediate and light chains.</text>
</comment>
<dbReference type="Pfam" id="PF03028">
    <property type="entry name" value="Dynein_heavy"/>
    <property type="match status" value="1"/>
</dbReference>
<dbReference type="FunFam" id="1.20.920.20:FF:000002">
    <property type="entry name" value="Cytoplasmic dynein 1 heavy chain"/>
    <property type="match status" value="1"/>
</dbReference>
<feature type="coiled-coil region" evidence="15">
    <location>
        <begin position="3208"/>
        <end position="3284"/>
    </location>
</feature>
<feature type="coiled-coil region" evidence="15">
    <location>
        <begin position="3441"/>
        <end position="3496"/>
    </location>
</feature>
<feature type="compositionally biased region" description="Low complexity" evidence="16">
    <location>
        <begin position="13"/>
        <end position="22"/>
    </location>
</feature>
<evidence type="ECO:0000313" key="18">
    <source>
        <dbReference type="EMBL" id="CUS08845.1"/>
    </source>
</evidence>
<feature type="domain" description="AAA+ ATPase" evidence="17">
    <location>
        <begin position="2960"/>
        <end position="3126"/>
    </location>
</feature>
<dbReference type="Pfam" id="PF18198">
    <property type="entry name" value="AAA_lid_11"/>
    <property type="match status" value="1"/>
</dbReference>
<dbReference type="EMBL" id="LN891110">
    <property type="protein sequence ID" value="CUS08845.1"/>
    <property type="molecule type" value="Genomic_DNA"/>
</dbReference>
<dbReference type="FunFam" id="1.20.58.1120:FF:000013">
    <property type="entry name" value="Dynein heavy chain-like protein"/>
    <property type="match status" value="1"/>
</dbReference>
<evidence type="ECO:0000256" key="3">
    <source>
        <dbReference type="ARBA" id="ARBA00011655"/>
    </source>
</evidence>
<dbReference type="Gene3D" id="1.10.8.1220">
    <property type="match status" value="1"/>
</dbReference>
<dbReference type="FunFam" id="3.20.180.20:FF:000002">
    <property type="entry name" value="Cytoplasmic dynein heavy chain 1"/>
    <property type="match status" value="1"/>
</dbReference>
<dbReference type="GO" id="GO:0048468">
    <property type="term" value="P:cell development"/>
    <property type="evidence" value="ECO:0007669"/>
    <property type="project" value="UniProtKB-ARBA"/>
</dbReference>
<dbReference type="InterPro" id="IPR024743">
    <property type="entry name" value="Dynein_HC_stalk"/>
</dbReference>
<dbReference type="Gene3D" id="1.20.920.30">
    <property type="match status" value="1"/>
</dbReference>
<dbReference type="GO" id="GO:0005874">
    <property type="term" value="C:microtubule"/>
    <property type="evidence" value="ECO:0007669"/>
    <property type="project" value="UniProtKB-KW"/>
</dbReference>
<dbReference type="Pfam" id="PF12780">
    <property type="entry name" value="AAA_8"/>
    <property type="match status" value="1"/>
</dbReference>
<dbReference type="InterPro" id="IPR035699">
    <property type="entry name" value="AAA_6"/>
</dbReference>
<dbReference type="InterPro" id="IPR013594">
    <property type="entry name" value="Dynein_heavy_tail"/>
</dbReference>
<keyword evidence="7" id="KW-0677">Repeat</keyword>
<dbReference type="FunFam" id="3.40.50.300:FF:000517">
    <property type="entry name" value="Cytoplasmic dynein heavy chain 1"/>
    <property type="match status" value="1"/>
</dbReference>
<dbReference type="InterPro" id="IPR003593">
    <property type="entry name" value="AAA+_ATPase"/>
</dbReference>
<keyword evidence="11 15" id="KW-0175">Coiled coil</keyword>
<dbReference type="GO" id="GO:0048731">
    <property type="term" value="P:system development"/>
    <property type="evidence" value="ECO:0007669"/>
    <property type="project" value="UniProtKB-ARBA"/>
</dbReference>
<evidence type="ECO:0000313" key="19">
    <source>
        <dbReference type="Proteomes" id="UP001412239"/>
    </source>
</evidence>
<evidence type="ECO:0000256" key="8">
    <source>
        <dbReference type="ARBA" id="ARBA00022741"/>
    </source>
</evidence>
<protein>
    <recommendedName>
        <fullName evidence="4">Dynein heavy chain, cytoplasmic</fullName>
    </recommendedName>
    <alternativeName>
        <fullName evidence="14">Dynein heavy chain, cytosolic</fullName>
    </alternativeName>
</protein>
<evidence type="ECO:0000256" key="11">
    <source>
        <dbReference type="ARBA" id="ARBA00023054"/>
    </source>
</evidence>
<proteinExistence type="inferred from homology"/>
<dbReference type="Pfam" id="PF12774">
    <property type="entry name" value="AAA_6"/>
    <property type="match status" value="1"/>
</dbReference>
<dbReference type="InterPro" id="IPR041658">
    <property type="entry name" value="AAA_lid_11"/>
</dbReference>
<evidence type="ECO:0000256" key="1">
    <source>
        <dbReference type="ARBA" id="ARBA00004245"/>
    </source>
</evidence>
<keyword evidence="6" id="KW-0493">Microtubule</keyword>
<feature type="domain" description="AAA+ ATPase" evidence="17">
    <location>
        <begin position="1974"/>
        <end position="2094"/>
    </location>
</feature>
<dbReference type="Pfam" id="PF08393">
    <property type="entry name" value="DHC_N2"/>
    <property type="match status" value="1"/>
</dbReference>
<keyword evidence="9" id="KW-0067">ATP-binding</keyword>
<dbReference type="InterPro" id="IPR035706">
    <property type="entry name" value="AAA_9"/>
</dbReference>
<evidence type="ECO:0000256" key="14">
    <source>
        <dbReference type="ARBA" id="ARBA00033439"/>
    </source>
</evidence>
<dbReference type="FunFam" id="1.10.472.130:FF:000007">
    <property type="entry name" value="Dynein heavy chain, cytoplasmic"/>
    <property type="match status" value="1"/>
</dbReference>
<dbReference type="InterPro" id="IPR042219">
    <property type="entry name" value="AAA_lid_11_sf"/>
</dbReference>
<dbReference type="InterPro" id="IPR042228">
    <property type="entry name" value="Dynein_linker_3"/>
</dbReference>
<dbReference type="FunFam" id="1.20.140.100:FF:000002">
    <property type="entry name" value="Cytoplasmic dynein heavy chain 1"/>
    <property type="match status" value="1"/>
</dbReference>
<gene>
    <name evidence="18" type="ORF">GSTUAT00007065001</name>
</gene>
<keyword evidence="5" id="KW-0963">Cytoplasm</keyword>
<dbReference type="FunFam" id="1.10.8.710:FF:000005">
    <property type="entry name" value="Cytoplasmic dynein heavy chain 1"/>
    <property type="match status" value="1"/>
</dbReference>
<evidence type="ECO:0000256" key="16">
    <source>
        <dbReference type="SAM" id="MobiDB-lite"/>
    </source>
</evidence>
<evidence type="ECO:0000256" key="5">
    <source>
        <dbReference type="ARBA" id="ARBA00022490"/>
    </source>
</evidence>
<evidence type="ECO:0000256" key="15">
    <source>
        <dbReference type="SAM" id="Coils"/>
    </source>
</evidence>
<feature type="domain" description="AAA+ ATPase" evidence="17">
    <location>
        <begin position="2618"/>
        <end position="2772"/>
    </location>
</feature>
<dbReference type="GO" id="GO:0051959">
    <property type="term" value="F:dynein light intermediate chain binding"/>
    <property type="evidence" value="ECO:0007669"/>
    <property type="project" value="InterPro"/>
</dbReference>
<keyword evidence="10" id="KW-0243">Dynein</keyword>
<dbReference type="InterPro" id="IPR042222">
    <property type="entry name" value="Dynein_2_N"/>
</dbReference>
<comment type="similarity">
    <text evidence="2">Belongs to the dynein heavy chain family.</text>
</comment>
<dbReference type="FunFam" id="3.40.50.300:FF:000075">
    <property type="entry name" value="Dynein heavy chain, cytoplasmic"/>
    <property type="match status" value="2"/>
</dbReference>
<dbReference type="Gene3D" id="1.10.8.710">
    <property type="match status" value="1"/>
</dbReference>
<evidence type="ECO:0000256" key="13">
    <source>
        <dbReference type="ARBA" id="ARBA00023212"/>
    </source>
</evidence>
<dbReference type="GO" id="GO:0003006">
    <property type="term" value="P:developmental process involved in reproduction"/>
    <property type="evidence" value="ECO:0007669"/>
    <property type="project" value="UniProtKB-ARBA"/>
</dbReference>
<dbReference type="Proteomes" id="UP001412239">
    <property type="component" value="Unassembled WGS sequence"/>
</dbReference>
<evidence type="ECO:0000256" key="7">
    <source>
        <dbReference type="ARBA" id="ARBA00022737"/>
    </source>
</evidence>
<dbReference type="GO" id="GO:0030286">
    <property type="term" value="C:dynein complex"/>
    <property type="evidence" value="ECO:0007669"/>
    <property type="project" value="UniProtKB-KW"/>
</dbReference>
<dbReference type="InterPro" id="IPR027417">
    <property type="entry name" value="P-loop_NTPase"/>
</dbReference>
<dbReference type="Pfam" id="PF22597">
    <property type="entry name" value="DYN_lid"/>
    <property type="match status" value="1"/>
</dbReference>
<evidence type="ECO:0000256" key="6">
    <source>
        <dbReference type="ARBA" id="ARBA00022701"/>
    </source>
</evidence>
<dbReference type="FunFam" id="3.40.50.300:FF:000829">
    <property type="entry name" value="Dynein heavy chain, cytoplasmic"/>
    <property type="match status" value="1"/>
</dbReference>
<dbReference type="Pfam" id="PF12775">
    <property type="entry name" value="AAA_7"/>
    <property type="match status" value="1"/>
</dbReference>
<keyword evidence="12" id="KW-0505">Motor protein</keyword>
<dbReference type="FunFam" id="3.40.50.300:FF:000071">
    <property type="entry name" value="Cytoplasmic dynein heavy chain 1"/>
    <property type="match status" value="1"/>
</dbReference>
<dbReference type="Gene3D" id="1.20.58.1120">
    <property type="match status" value="1"/>
</dbReference>
<keyword evidence="8" id="KW-0547">Nucleotide-binding</keyword>
<evidence type="ECO:0000256" key="10">
    <source>
        <dbReference type="ARBA" id="ARBA00023017"/>
    </source>
</evidence>
<dbReference type="InterPro" id="IPR054354">
    <property type="entry name" value="DYNC2H1-like_lid"/>
</dbReference>
<dbReference type="InterPro" id="IPR004273">
    <property type="entry name" value="Dynein_heavy_D6_P-loop"/>
</dbReference>
<comment type="subcellular location">
    <subcellularLocation>
        <location evidence="1">Cytoplasm</location>
        <location evidence="1">Cytoskeleton</location>
    </subcellularLocation>
</comment>
<dbReference type="Pfam" id="PF17852">
    <property type="entry name" value="Dynein_AAA_lid"/>
    <property type="match status" value="1"/>
</dbReference>
<dbReference type="InterPro" id="IPR024317">
    <property type="entry name" value="Dynein_heavy_chain_D4_dom"/>
</dbReference>
<reference evidence="18" key="1">
    <citation type="submission" date="2015-10" db="EMBL/GenBank/DDBJ databases">
        <authorList>
            <person name="Regsiter A."/>
            <person name="william w."/>
        </authorList>
    </citation>
    <scope>NUCLEOTIDE SEQUENCE</scope>
    <source>
        <strain evidence="18">Montdore</strain>
    </source>
</reference>
<keyword evidence="19" id="KW-1185">Reference proteome</keyword>
<dbReference type="GO" id="GO:0008569">
    <property type="term" value="F:minus-end-directed microtubule motor activity"/>
    <property type="evidence" value="ECO:0007669"/>
    <property type="project" value="InterPro"/>
</dbReference>
<dbReference type="GO" id="GO:0072384">
    <property type="term" value="P:organelle transport along microtubule"/>
    <property type="evidence" value="ECO:0007669"/>
    <property type="project" value="UniProtKB-ARBA"/>
</dbReference>
<feature type="coiled-coil region" evidence="15">
    <location>
        <begin position="1674"/>
        <end position="1701"/>
    </location>
</feature>
<dbReference type="FunFam" id="3.40.50.300:FF:000122">
    <property type="entry name" value="Cytoplasmic dynein 1 heavy chain"/>
    <property type="match status" value="1"/>
</dbReference>
<dbReference type="SMART" id="SM00382">
    <property type="entry name" value="AAA"/>
    <property type="match status" value="3"/>
</dbReference>
<accession>A0A292PQ60</accession>